<dbReference type="Gene3D" id="2.60.120.10">
    <property type="entry name" value="Jelly Rolls"/>
    <property type="match status" value="1"/>
</dbReference>
<dbReference type="EC" id="5.3.1.8" evidence="5"/>
<dbReference type="InterPro" id="IPR011051">
    <property type="entry name" value="RmlC_Cupin_sf"/>
</dbReference>
<keyword evidence="7" id="KW-0862">Zinc</keyword>
<evidence type="ECO:0000256" key="6">
    <source>
        <dbReference type="ARBA" id="ARBA00022723"/>
    </source>
</evidence>
<accession>A0A1J6KEK7</accession>
<dbReference type="InterPro" id="IPR016305">
    <property type="entry name" value="Mannose-6-P_Isomerase"/>
</dbReference>
<dbReference type="Proteomes" id="UP000187609">
    <property type="component" value="Unassembled WGS sequence"/>
</dbReference>
<dbReference type="SUPFAM" id="SSF51182">
    <property type="entry name" value="RmlC-like cupins"/>
    <property type="match status" value="1"/>
</dbReference>
<dbReference type="InterPro" id="IPR046458">
    <property type="entry name" value="PMI_typeI_hel"/>
</dbReference>
<dbReference type="InterPro" id="IPR014710">
    <property type="entry name" value="RmlC-like_jellyroll"/>
</dbReference>
<keyword evidence="6" id="KW-0479">Metal-binding</keyword>
<evidence type="ECO:0000256" key="2">
    <source>
        <dbReference type="ARBA" id="ARBA00001947"/>
    </source>
</evidence>
<dbReference type="Pfam" id="PF20512">
    <property type="entry name" value="PMI_typeI_hel"/>
    <property type="match status" value="1"/>
</dbReference>
<gene>
    <name evidence="10" type="primary">PMI1_2</name>
    <name evidence="10" type="ORF">A4A49_37882</name>
</gene>
<evidence type="ECO:0000256" key="1">
    <source>
        <dbReference type="ARBA" id="ARBA00000757"/>
    </source>
</evidence>
<evidence type="ECO:0000256" key="7">
    <source>
        <dbReference type="ARBA" id="ARBA00022833"/>
    </source>
</evidence>
<comment type="cofactor">
    <cofactor evidence="2">
        <name>Zn(2+)</name>
        <dbReference type="ChEBI" id="CHEBI:29105"/>
    </cofactor>
</comment>
<proteinExistence type="inferred from homology"/>
<evidence type="ECO:0000259" key="9">
    <source>
        <dbReference type="Pfam" id="PF20512"/>
    </source>
</evidence>
<name>A0A1J6KEK7_NICAT</name>
<dbReference type="Gene3D" id="1.10.441.10">
    <property type="entry name" value="Phosphomannose Isomerase, domain 2"/>
    <property type="match status" value="1"/>
</dbReference>
<dbReference type="GO" id="GO:0005829">
    <property type="term" value="C:cytosol"/>
    <property type="evidence" value="ECO:0007669"/>
    <property type="project" value="TreeGrafter"/>
</dbReference>
<dbReference type="UniPathway" id="UPA00126">
    <property type="reaction ID" value="UER00423"/>
</dbReference>
<dbReference type="STRING" id="49451.A0A1J6KEK7"/>
<comment type="catalytic activity">
    <reaction evidence="1">
        <text>D-mannose 6-phosphate = D-fructose 6-phosphate</text>
        <dbReference type="Rhea" id="RHEA:12356"/>
        <dbReference type="ChEBI" id="CHEBI:58735"/>
        <dbReference type="ChEBI" id="CHEBI:61527"/>
        <dbReference type="EC" id="5.3.1.8"/>
    </reaction>
</comment>
<comment type="pathway">
    <text evidence="3">Nucleotide-sugar biosynthesis; GDP-alpha-D-mannose biosynthesis; alpha-D-mannose 1-phosphate from D-fructose 6-phosphate: step 1/2.</text>
</comment>
<dbReference type="PANTHER" id="PTHR10309:SF6">
    <property type="entry name" value="MANNOSE-6-PHOSPHATE ISOMERASE"/>
    <property type="match status" value="1"/>
</dbReference>
<dbReference type="AlphaFoldDB" id="A0A1J6KEK7"/>
<comment type="similarity">
    <text evidence="4">Belongs to the mannose-6-phosphate isomerase type 1 family.</text>
</comment>
<dbReference type="GO" id="GO:0004476">
    <property type="term" value="F:mannose-6-phosphate isomerase activity"/>
    <property type="evidence" value="ECO:0007669"/>
    <property type="project" value="UniProtKB-EC"/>
</dbReference>
<dbReference type="PANTHER" id="PTHR10309">
    <property type="entry name" value="MANNOSE-6-PHOSPHATE ISOMERASE"/>
    <property type="match status" value="1"/>
</dbReference>
<dbReference type="FunFam" id="1.10.441.10:FF:000001">
    <property type="entry name" value="Mannose-6-phosphate isomerase"/>
    <property type="match status" value="1"/>
</dbReference>
<dbReference type="PRINTS" id="PR00714">
    <property type="entry name" value="MAN6PISMRASE"/>
</dbReference>
<dbReference type="EMBL" id="MJEQ01005395">
    <property type="protein sequence ID" value="OIT20367.1"/>
    <property type="molecule type" value="Genomic_DNA"/>
</dbReference>
<reference evidence="10" key="1">
    <citation type="submission" date="2016-11" db="EMBL/GenBank/DDBJ databases">
        <title>The genome of Nicotiana attenuata.</title>
        <authorList>
            <person name="Xu S."/>
            <person name="Brockmoeller T."/>
            <person name="Gaquerel E."/>
            <person name="Navarro A."/>
            <person name="Kuhl H."/>
            <person name="Gase K."/>
            <person name="Ling Z."/>
            <person name="Zhou W."/>
            <person name="Kreitzer C."/>
            <person name="Stanke M."/>
            <person name="Tang H."/>
            <person name="Lyons E."/>
            <person name="Pandey P."/>
            <person name="Pandey S.P."/>
            <person name="Timmermann B."/>
            <person name="Baldwin I.T."/>
        </authorList>
    </citation>
    <scope>NUCLEOTIDE SEQUENCE [LARGE SCALE GENOMIC DNA]</scope>
    <source>
        <strain evidence="10">UT</strain>
    </source>
</reference>
<sequence>MDFGFDYTFEQSNSPKVKMSRLQVIALLNSEVVLLIVLPLQVFPFQDKEGAWRILYNEIKIVRRINGELKLIVQTVPEIIEVVGNARAEQVLDLNEDGEKEKVKLVLQSVFTEVMSARKDMIAEVIAKLISRLHIKNQARQLIEKEQVVLRLEKQYPADVGVLATFLLNYVKLKPGEALYLGENEPHAYIYGDCVEVMATSDNVVRDGLTPKHWDVKTLCSMLTYRQGFPEILNGTAVNPHTMRERKK</sequence>
<dbReference type="SMR" id="A0A1J6KEK7"/>
<evidence type="ECO:0000256" key="3">
    <source>
        <dbReference type="ARBA" id="ARBA00004666"/>
    </source>
</evidence>
<evidence type="ECO:0000256" key="5">
    <source>
        <dbReference type="ARBA" id="ARBA00011956"/>
    </source>
</evidence>
<evidence type="ECO:0000256" key="8">
    <source>
        <dbReference type="ARBA" id="ARBA00023235"/>
    </source>
</evidence>
<dbReference type="Gramene" id="OIT20367">
    <property type="protein sequence ID" value="OIT20367"/>
    <property type="gene ID" value="A4A49_37882"/>
</dbReference>
<evidence type="ECO:0000313" key="10">
    <source>
        <dbReference type="EMBL" id="OIT20367.1"/>
    </source>
</evidence>
<dbReference type="GO" id="GO:0009298">
    <property type="term" value="P:GDP-mannose biosynthetic process"/>
    <property type="evidence" value="ECO:0007669"/>
    <property type="project" value="UniProtKB-UniPathway"/>
</dbReference>
<keyword evidence="11" id="KW-1185">Reference proteome</keyword>
<feature type="domain" description="Phosphomannose isomerase type I helical insertion" evidence="9">
    <location>
        <begin position="84"/>
        <end position="168"/>
    </location>
</feature>
<dbReference type="GO" id="GO:0046872">
    <property type="term" value="F:metal ion binding"/>
    <property type="evidence" value="ECO:0007669"/>
    <property type="project" value="UniProtKB-KW"/>
</dbReference>
<evidence type="ECO:0000313" key="11">
    <source>
        <dbReference type="Proteomes" id="UP000187609"/>
    </source>
</evidence>
<evidence type="ECO:0000256" key="4">
    <source>
        <dbReference type="ARBA" id="ARBA00010772"/>
    </source>
</evidence>
<keyword evidence="8 10" id="KW-0413">Isomerase</keyword>
<organism evidence="10 11">
    <name type="scientific">Nicotiana attenuata</name>
    <name type="common">Coyote tobacco</name>
    <dbReference type="NCBI Taxonomy" id="49451"/>
    <lineage>
        <taxon>Eukaryota</taxon>
        <taxon>Viridiplantae</taxon>
        <taxon>Streptophyta</taxon>
        <taxon>Embryophyta</taxon>
        <taxon>Tracheophyta</taxon>
        <taxon>Spermatophyta</taxon>
        <taxon>Magnoliopsida</taxon>
        <taxon>eudicotyledons</taxon>
        <taxon>Gunneridae</taxon>
        <taxon>Pentapetalae</taxon>
        <taxon>asterids</taxon>
        <taxon>lamiids</taxon>
        <taxon>Solanales</taxon>
        <taxon>Solanaceae</taxon>
        <taxon>Nicotianoideae</taxon>
        <taxon>Nicotianeae</taxon>
        <taxon>Nicotiana</taxon>
    </lineage>
</organism>
<protein>
    <recommendedName>
        <fullName evidence="5">mannose-6-phosphate isomerase</fullName>
        <ecNumber evidence="5">5.3.1.8</ecNumber>
    </recommendedName>
</protein>
<comment type="caution">
    <text evidence="10">The sequence shown here is derived from an EMBL/GenBank/DDBJ whole genome shotgun (WGS) entry which is preliminary data.</text>
</comment>